<keyword evidence="2" id="KW-0560">Oxidoreductase</keyword>
<dbReference type="Pfam" id="PF25137">
    <property type="entry name" value="ADH_Fe_C"/>
    <property type="match status" value="1"/>
</dbReference>
<gene>
    <name evidence="2" type="primary">fucO_3</name>
    <name evidence="2" type="ORF">SDC9_58195</name>
</gene>
<name>A0A644XCD6_9ZZZZ</name>
<reference evidence="2" key="1">
    <citation type="submission" date="2019-08" db="EMBL/GenBank/DDBJ databases">
        <authorList>
            <person name="Kucharzyk K."/>
            <person name="Murdoch R.W."/>
            <person name="Higgins S."/>
            <person name="Loffler F."/>
        </authorList>
    </citation>
    <scope>NUCLEOTIDE SEQUENCE</scope>
</reference>
<dbReference type="InterPro" id="IPR039697">
    <property type="entry name" value="Alcohol_dehydrogenase_Fe"/>
</dbReference>
<dbReference type="EC" id="1.1.1.77" evidence="2"/>
<evidence type="ECO:0000313" key="2">
    <source>
        <dbReference type="EMBL" id="MPM11844.1"/>
    </source>
</evidence>
<organism evidence="2">
    <name type="scientific">bioreactor metagenome</name>
    <dbReference type="NCBI Taxonomy" id="1076179"/>
    <lineage>
        <taxon>unclassified sequences</taxon>
        <taxon>metagenomes</taxon>
        <taxon>ecological metagenomes</taxon>
    </lineage>
</organism>
<dbReference type="EMBL" id="VSSQ01001887">
    <property type="protein sequence ID" value="MPM11844.1"/>
    <property type="molecule type" value="Genomic_DNA"/>
</dbReference>
<dbReference type="SUPFAM" id="SSF56796">
    <property type="entry name" value="Dehydroquinate synthase-like"/>
    <property type="match status" value="1"/>
</dbReference>
<feature type="domain" description="Fe-containing alcohol dehydrogenase-like C-terminal" evidence="1">
    <location>
        <begin position="1"/>
        <end position="93"/>
    </location>
</feature>
<sequence>MEFNRDTVTDRFTEVASAMGIPPGADDGETSKKTVEGIFSLVRSLGIPSDLRELGVRKEDLDELVAAAMKVTRLLDNNPKPVTPEDARNIYLKLLP</sequence>
<dbReference type="InterPro" id="IPR056798">
    <property type="entry name" value="ADH_Fe_C"/>
</dbReference>
<dbReference type="GO" id="GO:0004022">
    <property type="term" value="F:alcohol dehydrogenase (NAD+) activity"/>
    <property type="evidence" value="ECO:0007669"/>
    <property type="project" value="TreeGrafter"/>
</dbReference>
<evidence type="ECO:0000259" key="1">
    <source>
        <dbReference type="Pfam" id="PF25137"/>
    </source>
</evidence>
<comment type="caution">
    <text evidence="2">The sequence shown here is derived from an EMBL/GenBank/DDBJ whole genome shotgun (WGS) entry which is preliminary data.</text>
</comment>
<accession>A0A644XCD6</accession>
<dbReference type="PANTHER" id="PTHR11496:SF102">
    <property type="entry name" value="ALCOHOL DEHYDROGENASE 4"/>
    <property type="match status" value="1"/>
</dbReference>
<dbReference type="AlphaFoldDB" id="A0A644XCD6"/>
<protein>
    <submittedName>
        <fullName evidence="2">Lactaldehyde reductase</fullName>
        <ecNumber evidence="2">1.1.1.77</ecNumber>
    </submittedName>
</protein>
<dbReference type="Gene3D" id="1.20.1090.10">
    <property type="entry name" value="Dehydroquinate synthase-like - alpha domain"/>
    <property type="match status" value="1"/>
</dbReference>
<dbReference type="GO" id="GO:0008912">
    <property type="term" value="F:lactaldehyde reductase activity"/>
    <property type="evidence" value="ECO:0007669"/>
    <property type="project" value="UniProtKB-EC"/>
</dbReference>
<dbReference type="PANTHER" id="PTHR11496">
    <property type="entry name" value="ALCOHOL DEHYDROGENASE"/>
    <property type="match status" value="1"/>
</dbReference>
<proteinExistence type="predicted"/>